<evidence type="ECO:0000313" key="6">
    <source>
        <dbReference type="Proteomes" id="UP001054846"/>
    </source>
</evidence>
<keyword evidence="6" id="KW-1185">Reference proteome</keyword>
<evidence type="ECO:0000259" key="4">
    <source>
        <dbReference type="Pfam" id="PF10531"/>
    </source>
</evidence>
<dbReference type="Pfam" id="PF02563">
    <property type="entry name" value="Poly_export"/>
    <property type="match status" value="1"/>
</dbReference>
<feature type="signal peptide" evidence="2">
    <location>
        <begin position="1"/>
        <end position="25"/>
    </location>
</feature>
<dbReference type="PANTHER" id="PTHR33619:SF3">
    <property type="entry name" value="POLYSACCHARIDE EXPORT PROTEIN GFCE-RELATED"/>
    <property type="match status" value="1"/>
</dbReference>
<dbReference type="InterPro" id="IPR019554">
    <property type="entry name" value="Soluble_ligand-bd"/>
</dbReference>
<proteinExistence type="predicted"/>
<dbReference type="PANTHER" id="PTHR33619">
    <property type="entry name" value="POLYSACCHARIDE EXPORT PROTEIN GFCE-RELATED"/>
    <property type="match status" value="1"/>
</dbReference>
<dbReference type="Gene3D" id="3.30.1950.10">
    <property type="entry name" value="wza like domain"/>
    <property type="match status" value="1"/>
</dbReference>
<evidence type="ECO:0000256" key="2">
    <source>
        <dbReference type="SAM" id="SignalP"/>
    </source>
</evidence>
<feature type="domain" description="Soluble ligand binding" evidence="4">
    <location>
        <begin position="139"/>
        <end position="166"/>
    </location>
</feature>
<dbReference type="EMBL" id="CP063845">
    <property type="protein sequence ID" value="UFP93731.1"/>
    <property type="molecule type" value="Genomic_DNA"/>
</dbReference>
<keyword evidence="1 2" id="KW-0732">Signal</keyword>
<sequence length="323" mass="34044">MVKRFAAALLAGVLGGVCLAPGAVASTLSAFDRISVIVTNGEEFSSQRGGRGDEGYLVGADGNIFIYRLGSIAAAGREEVELQQEITERLREYFKVPEVTVRLIGVSPINVDVAGAVYRPGLITVKANGDTPSGASSRTVFNAIQSAGGVRPDADLSRIRLERAGQSLVLPPGQDAPVIYGDRIMIERLAAGQAPVLHVATQLTPAEITVYVSGTDARENQGPVKVKPGTTLSGALTAAGISGESYLREGRKVALIRRDPVEGKREVTAYDIARVMGGESDPPLWDGDAIAITAGPSQNTMGFLDMLSPLLNPLGFMLRAFIR</sequence>
<dbReference type="InterPro" id="IPR003715">
    <property type="entry name" value="Poly_export_N"/>
</dbReference>
<name>A0ABY3PJC8_9CYAN</name>
<dbReference type="Gene3D" id="3.10.560.10">
    <property type="entry name" value="Outer membrane lipoprotein wza domain like"/>
    <property type="match status" value="2"/>
</dbReference>
<protein>
    <submittedName>
        <fullName evidence="5">Polysaccharide biosynthesis/export family protein</fullName>
    </submittedName>
</protein>
<feature type="domain" description="Polysaccharide export protein N-terminal" evidence="3">
    <location>
        <begin position="27"/>
        <end position="103"/>
    </location>
</feature>
<dbReference type="Proteomes" id="UP001054846">
    <property type="component" value="Chromosome"/>
</dbReference>
<dbReference type="InterPro" id="IPR049712">
    <property type="entry name" value="Poly_export"/>
</dbReference>
<reference evidence="5 6" key="1">
    <citation type="journal article" date="2021" name="Genome Biol. Evol.">
        <title>Complete Genome Sequencing of a Novel Gloeobacter Species from a Waterfall Cave in Mexico.</title>
        <authorList>
            <person name="Saw J.H."/>
            <person name="Cardona T."/>
            <person name="Montejano G."/>
        </authorList>
    </citation>
    <scope>NUCLEOTIDE SEQUENCE [LARGE SCALE GENOMIC DNA]</scope>
    <source>
        <strain evidence="5">MG652769</strain>
    </source>
</reference>
<dbReference type="RefSeq" id="WP_230840785.1">
    <property type="nucleotide sequence ID" value="NZ_CP063845.1"/>
</dbReference>
<evidence type="ECO:0000313" key="5">
    <source>
        <dbReference type="EMBL" id="UFP93731.1"/>
    </source>
</evidence>
<evidence type="ECO:0000259" key="3">
    <source>
        <dbReference type="Pfam" id="PF02563"/>
    </source>
</evidence>
<organism evidence="5 6">
    <name type="scientific">Gloeobacter morelensis MG652769</name>
    <dbReference type="NCBI Taxonomy" id="2781736"/>
    <lineage>
        <taxon>Bacteria</taxon>
        <taxon>Bacillati</taxon>
        <taxon>Cyanobacteriota</taxon>
        <taxon>Cyanophyceae</taxon>
        <taxon>Gloeobacterales</taxon>
        <taxon>Gloeobacteraceae</taxon>
        <taxon>Gloeobacter</taxon>
        <taxon>Gloeobacter morelensis</taxon>
    </lineage>
</organism>
<feature type="chain" id="PRO_5045070706" evidence="2">
    <location>
        <begin position="26"/>
        <end position="323"/>
    </location>
</feature>
<evidence type="ECO:0000256" key="1">
    <source>
        <dbReference type="ARBA" id="ARBA00022729"/>
    </source>
</evidence>
<gene>
    <name evidence="5" type="ORF">ISF26_18395</name>
</gene>
<accession>A0ABY3PJC8</accession>
<dbReference type="Pfam" id="PF10531">
    <property type="entry name" value="SLBB"/>
    <property type="match status" value="1"/>
</dbReference>